<dbReference type="Pfam" id="PF17919">
    <property type="entry name" value="RT_RNaseH_2"/>
    <property type="match status" value="1"/>
</dbReference>
<feature type="region of interest" description="Disordered" evidence="6">
    <location>
        <begin position="639"/>
        <end position="660"/>
    </location>
</feature>
<feature type="compositionally biased region" description="Acidic residues" evidence="6">
    <location>
        <begin position="419"/>
        <end position="437"/>
    </location>
</feature>
<dbReference type="InterPro" id="IPR041577">
    <property type="entry name" value="RT_RNaseH_2"/>
</dbReference>
<dbReference type="SUPFAM" id="SSF56672">
    <property type="entry name" value="DNA/RNA polymerases"/>
    <property type="match status" value="1"/>
</dbReference>
<evidence type="ECO:0000313" key="9">
    <source>
        <dbReference type="EMBL" id="GEU29479.1"/>
    </source>
</evidence>
<dbReference type="Gene3D" id="1.10.340.70">
    <property type="match status" value="1"/>
</dbReference>
<evidence type="ECO:0000256" key="3">
    <source>
        <dbReference type="ARBA" id="ARBA00022722"/>
    </source>
</evidence>
<dbReference type="Gene3D" id="3.30.70.270">
    <property type="match status" value="1"/>
</dbReference>
<evidence type="ECO:0000259" key="7">
    <source>
        <dbReference type="Pfam" id="PF07727"/>
    </source>
</evidence>
<dbReference type="CDD" id="cd09272">
    <property type="entry name" value="RNase_HI_RT_Ty1"/>
    <property type="match status" value="1"/>
</dbReference>
<gene>
    <name evidence="9" type="ORF">Tci_001457</name>
</gene>
<keyword evidence="9" id="KW-0695">RNA-directed DNA polymerase</keyword>
<keyword evidence="4" id="KW-0255">Endonuclease</keyword>
<dbReference type="GO" id="GO:0004519">
    <property type="term" value="F:endonuclease activity"/>
    <property type="evidence" value="ECO:0007669"/>
    <property type="project" value="UniProtKB-KW"/>
</dbReference>
<dbReference type="GO" id="GO:0003676">
    <property type="term" value="F:nucleic acid binding"/>
    <property type="evidence" value="ECO:0007669"/>
    <property type="project" value="InterPro"/>
</dbReference>
<protein>
    <submittedName>
        <fullName evidence="9">Reverse transcriptase domain-containing protein</fullName>
    </submittedName>
</protein>
<evidence type="ECO:0000256" key="4">
    <source>
        <dbReference type="ARBA" id="ARBA00022759"/>
    </source>
</evidence>
<organism evidence="9">
    <name type="scientific">Tanacetum cinerariifolium</name>
    <name type="common">Dalmatian daisy</name>
    <name type="synonym">Chrysanthemum cinerariifolium</name>
    <dbReference type="NCBI Taxonomy" id="118510"/>
    <lineage>
        <taxon>Eukaryota</taxon>
        <taxon>Viridiplantae</taxon>
        <taxon>Streptophyta</taxon>
        <taxon>Embryophyta</taxon>
        <taxon>Tracheophyta</taxon>
        <taxon>Spermatophyta</taxon>
        <taxon>Magnoliopsida</taxon>
        <taxon>eudicotyledons</taxon>
        <taxon>Gunneridae</taxon>
        <taxon>Pentapetalae</taxon>
        <taxon>asterids</taxon>
        <taxon>campanulids</taxon>
        <taxon>Asterales</taxon>
        <taxon>Asteraceae</taxon>
        <taxon>Asteroideae</taxon>
        <taxon>Anthemideae</taxon>
        <taxon>Anthemidinae</taxon>
        <taxon>Tanacetum</taxon>
    </lineage>
</organism>
<dbReference type="InterPro" id="IPR043128">
    <property type="entry name" value="Rev_trsase/Diguanyl_cyclase"/>
</dbReference>
<dbReference type="Gene3D" id="2.40.70.10">
    <property type="entry name" value="Acid Proteases"/>
    <property type="match status" value="1"/>
</dbReference>
<dbReference type="EMBL" id="BKCJ010000072">
    <property type="protein sequence ID" value="GEU29479.1"/>
    <property type="molecule type" value="Genomic_DNA"/>
</dbReference>
<comment type="caution">
    <text evidence="9">The sequence shown here is derived from an EMBL/GenBank/DDBJ whole genome shotgun (WGS) entry which is preliminary data.</text>
</comment>
<feature type="region of interest" description="Disordered" evidence="6">
    <location>
        <begin position="412"/>
        <end position="463"/>
    </location>
</feature>
<evidence type="ECO:0000256" key="1">
    <source>
        <dbReference type="ARBA" id="ARBA00022679"/>
    </source>
</evidence>
<dbReference type="Gene3D" id="3.30.420.10">
    <property type="entry name" value="Ribonuclease H-like superfamily/Ribonuclease H"/>
    <property type="match status" value="1"/>
</dbReference>
<evidence type="ECO:0000256" key="2">
    <source>
        <dbReference type="ARBA" id="ARBA00022695"/>
    </source>
</evidence>
<feature type="domain" description="Reverse transcriptase Ty1/copia-type" evidence="7">
    <location>
        <begin position="23"/>
        <end position="80"/>
    </location>
</feature>
<dbReference type="PANTHER" id="PTHR37984:SF5">
    <property type="entry name" value="PROTEIN NYNRIN-LIKE"/>
    <property type="match status" value="1"/>
</dbReference>
<keyword evidence="3" id="KW-0540">Nuclease</keyword>
<dbReference type="InterPro" id="IPR021109">
    <property type="entry name" value="Peptidase_aspartic_dom_sf"/>
</dbReference>
<dbReference type="PANTHER" id="PTHR37984">
    <property type="entry name" value="PROTEIN CBG26694"/>
    <property type="match status" value="1"/>
</dbReference>
<dbReference type="InterPro" id="IPR013103">
    <property type="entry name" value="RVT_2"/>
</dbReference>
<keyword evidence="1" id="KW-0808">Transferase</keyword>
<keyword evidence="2" id="KW-0548">Nucleotidyltransferase</keyword>
<sequence>MELITLQDLFCSSSPLKIDFYGLVSQGFRQDEGINFEESFAPVARIEAIRIFVENTANKNMMIYQMDVKMAFLNGELKEEDTDLSLTAYSDADHARCQNTRHSTSRSAQFLGEKLVSWSSKKKKSIAISSIKVKYIVLIRCCAQIFWMRLQLIDYGFQFNKIHLYCDNKSVIALCCNNVQHSRAKHIDVRYHFIKEQVENGILELYFVQTEYQLADIFTKPLPLEIFNFMIEKLRMRSMSPKMLKRLAEEEDEHPNQDFFEPPSEEEMVPFIKELGCTSKCDMLYEIHTDHMHQPWRPFIFVINRCIFGKSTCLDRVRPSRAQILWGMFYRKNVDYVALLWEDFMLQADNREISSTYVSSKKTSRKKSVGVVMRDTPGVFVSKKKAQAKVDRGTSTIPRVLDMLKVLSESEKESWGYSGDDDDIDNDSDDDEEEKQDDEFVHTSHEYVPTDDETNDESKQFNEEEYEELYGDVNISLKDAETANKEKGDVEMTVAGQVNVNQEGACNQVKDDAQATQKVKGLILCSYISSDYAAKYLNFDNIPLVDIEVVLMLDINVQHKVPRNSSLLTIPVSVIPGHTVVTPPKIVTTAVADIENVVKELKTVDHSATLLLTIKFEVPNPIKEYLGTSLDDALHKETSKHGWLKKPERPPTPDSDWNARKSIDFRPPQTWISKISQAEKSPLSFDELMSTPIDFLTYVKNHLKIDKLTQEHLVGPTFNLLKMTCKSRVELEYNLEECYKALTNRLDWNNPEGKEYPFDLSKPLPLIMVQGHKVVPSNYFTNNDLEYLRGRSSKKKYTTSTTKKRLLMFTMTMEILLDPTSNKLCGRELLQEPTEGYGEAIVITEINADHFEIKTNLLQLVQANSYHAFERENPHTHINNFKRITLTLKFRDVPNDVIKLMMFLYSLEGNARVCFADALLLMPKFASTIKSLLTNKDKLFELAKIPLNENCSALLLKKLPKKIGDPSKFLIPSDMSITYSKGVAEDVFVKVGKFYFSTDFVVVDFEADPRVPLILGRSFLRTGRALINVYGEEITLRVNDEAVTFNLNQTTRYFSTYDDFNSSGGSPTSTFEPILSDSSLSLTPVEGSDFILEEIEAYLKDDSISPKINHVDFDLEGDICLIEKLLNDDPLQLPPIDLKEVIREKSSIEEPQEVELKDLPSHLEYAYFEENDKLPVIISKDLKDEEKEALLNIARPMTYLLEKETPFVFSKDCIDAFKNLKKKLTEAPILVFPDWNLPFKLMCDASDFAIGLVLGQRPTGGHHGANLTAKKVFDSGFFWPTIYRDAHTMIKSCDTCQKQGKISQRDEMPQNVIQKCILERTVGENRASWSDKLDDALWAFCTAFKTLIGCTPYKLVYGKSCHLPIELEHKAYWALKHANFDLKTAGDHWKLQLNELRNQAYKNYLIYKERTKKLHDSKIKNRIFKVGDRVLLFNTRLKLFSGKLKTRWSGPFTISNVFPYGTVELSQPDGPNFKVNGHRVKHYFGGDVPQNGYCKNHEKIAKNQAITDTRTERVRKSQEKSTKVKPWKSTLAIRMKMDFDLRDEIYGMENKIDQMVEIKDWGIVSQKKHTLKG</sequence>
<evidence type="ECO:0000256" key="6">
    <source>
        <dbReference type="SAM" id="MobiDB-lite"/>
    </source>
</evidence>
<proteinExistence type="predicted"/>
<accession>A0A699GI27</accession>
<reference evidence="9" key="1">
    <citation type="journal article" date="2019" name="Sci. Rep.">
        <title>Draft genome of Tanacetum cinerariifolium, the natural source of mosquito coil.</title>
        <authorList>
            <person name="Yamashiro T."/>
            <person name="Shiraishi A."/>
            <person name="Satake H."/>
            <person name="Nakayama K."/>
        </authorList>
    </citation>
    <scope>NUCLEOTIDE SEQUENCE</scope>
</reference>
<keyword evidence="5" id="KW-0511">Multifunctional enzyme</keyword>
<dbReference type="Pfam" id="PF07727">
    <property type="entry name" value="RVT_2"/>
    <property type="match status" value="1"/>
</dbReference>
<dbReference type="InterPro" id="IPR043502">
    <property type="entry name" value="DNA/RNA_pol_sf"/>
</dbReference>
<dbReference type="InterPro" id="IPR036397">
    <property type="entry name" value="RNaseH_sf"/>
</dbReference>
<evidence type="ECO:0000256" key="5">
    <source>
        <dbReference type="ARBA" id="ARBA00023268"/>
    </source>
</evidence>
<keyword evidence="4" id="KW-0378">Hydrolase</keyword>
<dbReference type="InterPro" id="IPR050951">
    <property type="entry name" value="Retrovirus_Pol_polyprotein"/>
</dbReference>
<feature type="domain" description="Reverse transcriptase/retrotransposon-derived protein RNase H-like" evidence="8">
    <location>
        <begin position="1210"/>
        <end position="1297"/>
    </location>
</feature>
<evidence type="ECO:0000259" key="8">
    <source>
        <dbReference type="Pfam" id="PF17919"/>
    </source>
</evidence>
<name>A0A699GI27_TANCI</name>
<dbReference type="GO" id="GO:0003964">
    <property type="term" value="F:RNA-directed DNA polymerase activity"/>
    <property type="evidence" value="ECO:0007669"/>
    <property type="project" value="UniProtKB-KW"/>
</dbReference>